<sequence>MHRCSDTKLKIFRLSFPVVVCASEPSPLDHTAIRFTVDGEIGIVPTLYYDGETSPGWGPEARNNASRRNVLCHAAKCKAGDSERKQKFGLTNAFFKSGVDTLPSLWRRIVDFIVNNFAG</sequence>
<comment type="caution">
    <text evidence="1">The sequence shown here is derived from an EMBL/GenBank/DDBJ whole genome shotgun (WGS) entry which is preliminary data.</text>
</comment>
<evidence type="ECO:0000313" key="1">
    <source>
        <dbReference type="EMBL" id="KAL5105034.1"/>
    </source>
</evidence>
<name>A0ABR4Q5X8_9CEST</name>
<organism evidence="1 2">
    <name type="scientific">Taenia crassiceps</name>
    <dbReference type="NCBI Taxonomy" id="6207"/>
    <lineage>
        <taxon>Eukaryota</taxon>
        <taxon>Metazoa</taxon>
        <taxon>Spiralia</taxon>
        <taxon>Lophotrochozoa</taxon>
        <taxon>Platyhelminthes</taxon>
        <taxon>Cestoda</taxon>
        <taxon>Eucestoda</taxon>
        <taxon>Cyclophyllidea</taxon>
        <taxon>Taeniidae</taxon>
        <taxon>Taenia</taxon>
    </lineage>
</organism>
<evidence type="ECO:0000313" key="2">
    <source>
        <dbReference type="Proteomes" id="UP001651158"/>
    </source>
</evidence>
<dbReference type="Proteomes" id="UP001651158">
    <property type="component" value="Unassembled WGS sequence"/>
</dbReference>
<dbReference type="EMBL" id="JAKROA010000010">
    <property type="protein sequence ID" value="KAL5105034.1"/>
    <property type="molecule type" value="Genomic_DNA"/>
</dbReference>
<gene>
    <name evidence="1" type="ORF">TcWFU_009691</name>
</gene>
<proteinExistence type="predicted"/>
<reference evidence="1 2" key="1">
    <citation type="journal article" date="2022" name="Front. Cell. Infect. Microbiol.">
        <title>The Genomes of Two Strains of Taenia crassiceps the Animal Model for the Study of Human Cysticercosis.</title>
        <authorList>
            <person name="Bobes R.J."/>
            <person name="Estrada K."/>
            <person name="Rios-Valencia D.G."/>
            <person name="Calderon-Gallegos A."/>
            <person name="de la Torre P."/>
            <person name="Carrero J.C."/>
            <person name="Sanchez-Flores A."/>
            <person name="Laclette J.P."/>
        </authorList>
    </citation>
    <scope>NUCLEOTIDE SEQUENCE [LARGE SCALE GENOMIC DNA]</scope>
    <source>
        <strain evidence="1">WFUcys</strain>
    </source>
</reference>
<keyword evidence="2" id="KW-1185">Reference proteome</keyword>
<accession>A0ABR4Q5X8</accession>
<protein>
    <submittedName>
        <fullName evidence="1">Uncharacterized protein</fullName>
    </submittedName>
</protein>